<evidence type="ECO:0000259" key="2">
    <source>
        <dbReference type="PROSITE" id="PS50263"/>
    </source>
</evidence>
<dbReference type="GO" id="GO:0050126">
    <property type="term" value="F:N-carbamoylputrescine amidase activity"/>
    <property type="evidence" value="ECO:0007669"/>
    <property type="project" value="TreeGrafter"/>
</dbReference>
<keyword evidence="4" id="KW-1185">Reference proteome</keyword>
<dbReference type="Gene3D" id="3.60.110.10">
    <property type="entry name" value="Carbon-nitrogen hydrolase"/>
    <property type="match status" value="1"/>
</dbReference>
<protein>
    <submittedName>
        <fullName evidence="3">Carbon-nitrogen hydrolase family protein</fullName>
    </submittedName>
</protein>
<dbReference type="Pfam" id="PF00795">
    <property type="entry name" value="CN_hydrolase"/>
    <property type="match status" value="1"/>
</dbReference>
<dbReference type="PROSITE" id="PS50263">
    <property type="entry name" value="CN_HYDROLASE"/>
    <property type="match status" value="1"/>
</dbReference>
<dbReference type="AlphaFoldDB" id="A0A9E6ZUR7"/>
<dbReference type="InterPro" id="IPR036526">
    <property type="entry name" value="C-N_Hydrolase_sf"/>
</dbReference>
<keyword evidence="1 3" id="KW-0378">Hydrolase</keyword>
<dbReference type="CDD" id="cd07197">
    <property type="entry name" value="nitrilase"/>
    <property type="match status" value="1"/>
</dbReference>
<dbReference type="RefSeq" id="WP_255845924.1">
    <property type="nucleotide sequence ID" value="NZ_CP094358.1"/>
</dbReference>
<evidence type="ECO:0000313" key="4">
    <source>
        <dbReference type="Proteomes" id="UP000831290"/>
    </source>
</evidence>
<dbReference type="InterPro" id="IPR050345">
    <property type="entry name" value="Aliph_Amidase/BUP"/>
</dbReference>
<dbReference type="EMBL" id="CP094358">
    <property type="protein sequence ID" value="UOB19308.1"/>
    <property type="molecule type" value="Genomic_DNA"/>
</dbReference>
<dbReference type="PANTHER" id="PTHR43674">
    <property type="entry name" value="NITRILASE C965.09-RELATED"/>
    <property type="match status" value="1"/>
</dbReference>
<dbReference type="Proteomes" id="UP000831290">
    <property type="component" value="Chromosome"/>
</dbReference>
<organism evidence="3 4">
    <name type="scientific">Abyssalbus ytuae</name>
    <dbReference type="NCBI Taxonomy" id="2926907"/>
    <lineage>
        <taxon>Bacteria</taxon>
        <taxon>Pseudomonadati</taxon>
        <taxon>Bacteroidota</taxon>
        <taxon>Flavobacteriia</taxon>
        <taxon>Flavobacteriales</taxon>
        <taxon>Flavobacteriaceae</taxon>
        <taxon>Abyssalbus</taxon>
    </lineage>
</organism>
<dbReference type="PANTHER" id="PTHR43674:SF2">
    <property type="entry name" value="BETA-UREIDOPROPIONASE"/>
    <property type="match status" value="1"/>
</dbReference>
<feature type="domain" description="CN hydrolase" evidence="2">
    <location>
        <begin position="1"/>
        <end position="234"/>
    </location>
</feature>
<evidence type="ECO:0000313" key="3">
    <source>
        <dbReference type="EMBL" id="UOB19308.1"/>
    </source>
</evidence>
<dbReference type="SUPFAM" id="SSF56317">
    <property type="entry name" value="Carbon-nitrogen hydrolase"/>
    <property type="match status" value="1"/>
</dbReference>
<accession>A0A9E6ZUR7</accession>
<sequence length="245" mass="27794">MKVSVAQIKPNKGNIQENIKIHKKWIELAISEDTDFIVFPELSLTGYEPELAKELAIEKNDSRLDGFQKLSDMNNITIGLGMPTKSDFGILISMIIFQPGQVRKVYSKQKLHSDETPYFIEGNEQLILTVKDIKIAPAICYESLQKEHSESANKFGMEIYLASVAKSQKGIKKAFIRYPEIATRFSVPVLMSNSIGFCDNFISSGQSAVWNEKGELLERLENDKEGLLIFDTESKKVMKKRKNYC</sequence>
<name>A0A9E6ZUR7_9FLAO</name>
<dbReference type="KEGG" id="fbm:MQE35_08415"/>
<dbReference type="InterPro" id="IPR003010">
    <property type="entry name" value="C-N_Hydrolase"/>
</dbReference>
<proteinExistence type="predicted"/>
<reference evidence="3" key="1">
    <citation type="submission" date="2022-03" db="EMBL/GenBank/DDBJ databases">
        <title>Description of Abyssus ytuae gen. nov., sp. nov., a novel member of the family Flavobacteriaceae isolated from the sediment of Mariana Trench.</title>
        <authorList>
            <person name="Zhang J."/>
            <person name="Xu X."/>
        </authorList>
    </citation>
    <scope>NUCLEOTIDE SEQUENCE</scope>
    <source>
        <strain evidence="3">MT3330</strain>
    </source>
</reference>
<gene>
    <name evidence="3" type="ORF">MQE35_08415</name>
</gene>
<evidence type="ECO:0000256" key="1">
    <source>
        <dbReference type="ARBA" id="ARBA00022801"/>
    </source>
</evidence>
<dbReference type="GO" id="GO:0033388">
    <property type="term" value="P:putrescine biosynthetic process from arginine"/>
    <property type="evidence" value="ECO:0007669"/>
    <property type="project" value="TreeGrafter"/>
</dbReference>